<feature type="binding site" evidence="7 8">
    <location>
        <position position="101"/>
    </location>
    <ligand>
        <name>S-adenosyl-L-methionine</name>
        <dbReference type="ChEBI" id="CHEBI:59789"/>
    </ligand>
</feature>
<keyword evidence="5 7" id="KW-0949">S-adenosyl-L-methionine</keyword>
<reference evidence="10" key="1">
    <citation type="submission" date="2020-08" db="EMBL/GenBank/DDBJ databases">
        <title>Genome public.</title>
        <authorList>
            <person name="Liu C."/>
            <person name="Sun Q."/>
        </authorList>
    </citation>
    <scope>NUCLEOTIDE SEQUENCE</scope>
    <source>
        <strain evidence="10">NSJ-44</strain>
    </source>
</reference>
<keyword evidence="4 7" id="KW-0808">Transferase</keyword>
<evidence type="ECO:0000313" key="11">
    <source>
        <dbReference type="Proteomes" id="UP000654279"/>
    </source>
</evidence>
<keyword evidence="6 7" id="KW-0694">RNA-binding</keyword>
<dbReference type="PROSITE" id="PS01131">
    <property type="entry name" value="RRNA_A_DIMETH"/>
    <property type="match status" value="1"/>
</dbReference>
<keyword evidence="3 7" id="KW-0489">Methyltransferase</keyword>
<evidence type="ECO:0000259" key="9">
    <source>
        <dbReference type="SMART" id="SM00650"/>
    </source>
</evidence>
<evidence type="ECO:0000256" key="3">
    <source>
        <dbReference type="ARBA" id="ARBA00022603"/>
    </source>
</evidence>
<dbReference type="Pfam" id="PF00398">
    <property type="entry name" value="RrnaAD"/>
    <property type="match status" value="1"/>
</dbReference>
<proteinExistence type="inferred from homology"/>
<evidence type="ECO:0000256" key="6">
    <source>
        <dbReference type="ARBA" id="ARBA00022884"/>
    </source>
</evidence>
<keyword evidence="2 7" id="KW-0698">rRNA processing</keyword>
<dbReference type="Proteomes" id="UP000654279">
    <property type="component" value="Unassembled WGS sequence"/>
</dbReference>
<comment type="caution">
    <text evidence="10">The sequence shown here is derived from an EMBL/GenBank/DDBJ whole genome shotgun (WGS) entry which is preliminary data.</text>
</comment>
<dbReference type="InterPro" id="IPR020598">
    <property type="entry name" value="rRNA_Ade_methylase_Trfase_N"/>
</dbReference>
<dbReference type="InterPro" id="IPR011530">
    <property type="entry name" value="rRNA_adenine_dimethylase"/>
</dbReference>
<comment type="catalytic activity">
    <reaction evidence="7">
        <text>adenosine(1518)/adenosine(1519) in 16S rRNA + 4 S-adenosyl-L-methionine = N(6)-dimethyladenosine(1518)/N(6)-dimethyladenosine(1519) in 16S rRNA + 4 S-adenosyl-L-homocysteine + 4 H(+)</text>
        <dbReference type="Rhea" id="RHEA:19609"/>
        <dbReference type="Rhea" id="RHEA-COMP:10232"/>
        <dbReference type="Rhea" id="RHEA-COMP:10233"/>
        <dbReference type="ChEBI" id="CHEBI:15378"/>
        <dbReference type="ChEBI" id="CHEBI:57856"/>
        <dbReference type="ChEBI" id="CHEBI:59789"/>
        <dbReference type="ChEBI" id="CHEBI:74411"/>
        <dbReference type="ChEBI" id="CHEBI:74493"/>
        <dbReference type="EC" id="2.1.1.182"/>
    </reaction>
</comment>
<evidence type="ECO:0000256" key="2">
    <source>
        <dbReference type="ARBA" id="ARBA00022552"/>
    </source>
</evidence>
<accession>A0A926CZW5</accession>
<comment type="function">
    <text evidence="7">Specifically dimethylates two adjacent adenosines (A1518 and A1519) in the loop of a conserved hairpin near the 3'-end of 16S rRNA in the 30S particle. May play a critical role in biogenesis of 30S subunits.</text>
</comment>
<dbReference type="InterPro" id="IPR023165">
    <property type="entry name" value="rRNA_Ade_diMease-like_C"/>
</dbReference>
<keyword evidence="1 7" id="KW-0963">Cytoplasm</keyword>
<evidence type="ECO:0000313" key="10">
    <source>
        <dbReference type="EMBL" id="MBC8528658.1"/>
    </source>
</evidence>
<evidence type="ECO:0000256" key="4">
    <source>
        <dbReference type="ARBA" id="ARBA00022679"/>
    </source>
</evidence>
<dbReference type="Gene3D" id="3.40.50.150">
    <property type="entry name" value="Vaccinia Virus protein VP39"/>
    <property type="match status" value="1"/>
</dbReference>
<feature type="binding site" evidence="7 8">
    <location>
        <position position="28"/>
    </location>
    <ligand>
        <name>S-adenosyl-L-methionine</name>
        <dbReference type="ChEBI" id="CHEBI:59789"/>
    </ligand>
</feature>
<sequence>MNRLTSPTVVQELMARHGASFTKSLGQNFLIDENILQKIVDASAIGPGDRVLEVGPGIGVLTQAMAQRGAFVTAVEIDRRLIPILSDTLAGYDHASVVQGDILKVDLPALWQEHLEGQPFSVVANLPYYITSPVIMAILQSGLPLQSMTLMIQKEVADRMSAAPGGNDYGLLSVAVQFYCRAELQFMVPPSAFMPRPKVGSAVITLTKLPECPAGPVDEDAFFHLVRAAFAMRRKTLHNNLAASNFGLSRDQVREKIEACGLSPAVRAEALSLQDFARLTRAFYGAD</sequence>
<dbReference type="HAMAP" id="MF_00607">
    <property type="entry name" value="16SrRNA_methyltr_A"/>
    <property type="match status" value="1"/>
</dbReference>
<dbReference type="FunFam" id="3.40.50.150:FF:000023">
    <property type="entry name" value="Ribosomal RNA small subunit methyltransferase A"/>
    <property type="match status" value="1"/>
</dbReference>
<comment type="similarity">
    <text evidence="7">Belongs to the class I-like SAM-binding methyltransferase superfamily. rRNA adenine N(6)-methyltransferase family. RsmA subfamily.</text>
</comment>
<protein>
    <recommendedName>
        <fullName evidence="7">Ribosomal RNA small subunit methyltransferase A</fullName>
        <ecNumber evidence="7">2.1.1.182</ecNumber>
    </recommendedName>
    <alternativeName>
        <fullName evidence="7">16S rRNA (adenine(1518)-N(6)/adenine(1519)-N(6))-dimethyltransferase</fullName>
    </alternativeName>
    <alternativeName>
        <fullName evidence="7">16S rRNA dimethyladenosine transferase</fullName>
    </alternativeName>
    <alternativeName>
        <fullName evidence="7">16S rRNA dimethylase</fullName>
    </alternativeName>
    <alternativeName>
        <fullName evidence="7">S-adenosylmethionine-6-N', N'-adenosyl(rRNA) dimethyltransferase</fullName>
    </alternativeName>
</protein>
<dbReference type="InterPro" id="IPR029063">
    <property type="entry name" value="SAM-dependent_MTases_sf"/>
</dbReference>
<dbReference type="SUPFAM" id="SSF53335">
    <property type="entry name" value="S-adenosyl-L-methionine-dependent methyltransferases"/>
    <property type="match status" value="1"/>
</dbReference>
<gene>
    <name evidence="7 10" type="primary">rsmA</name>
    <name evidence="7" type="synonym">ksgA</name>
    <name evidence="10" type="ORF">H8699_04300</name>
</gene>
<dbReference type="PROSITE" id="PS51689">
    <property type="entry name" value="SAM_RNA_A_N6_MT"/>
    <property type="match status" value="1"/>
</dbReference>
<dbReference type="PANTHER" id="PTHR11727">
    <property type="entry name" value="DIMETHYLADENOSINE TRANSFERASE"/>
    <property type="match status" value="1"/>
</dbReference>
<dbReference type="AlphaFoldDB" id="A0A926CZW5"/>
<name>A0A926CZW5_9FIRM</name>
<dbReference type="Gene3D" id="1.10.8.100">
    <property type="entry name" value="Ribosomal RNA adenine dimethylase-like, domain 2"/>
    <property type="match status" value="1"/>
</dbReference>
<dbReference type="CDD" id="cd02440">
    <property type="entry name" value="AdoMet_MTases"/>
    <property type="match status" value="1"/>
</dbReference>
<dbReference type="RefSeq" id="WP_249284635.1">
    <property type="nucleotide sequence ID" value="NZ_JACRSO010000001.1"/>
</dbReference>
<dbReference type="GO" id="GO:0052908">
    <property type="term" value="F:16S rRNA (adenine(1518)-N(6)/adenine(1519)-N(6))-dimethyltransferase activity"/>
    <property type="evidence" value="ECO:0007669"/>
    <property type="project" value="UniProtKB-EC"/>
</dbReference>
<organism evidence="10 11">
    <name type="scientific">Luoshenia tenuis</name>
    <dbReference type="NCBI Taxonomy" id="2763654"/>
    <lineage>
        <taxon>Bacteria</taxon>
        <taxon>Bacillati</taxon>
        <taxon>Bacillota</taxon>
        <taxon>Clostridia</taxon>
        <taxon>Christensenellales</taxon>
        <taxon>Christensenellaceae</taxon>
        <taxon>Luoshenia</taxon>
    </lineage>
</organism>
<evidence type="ECO:0000256" key="7">
    <source>
        <dbReference type="HAMAP-Rule" id="MF_00607"/>
    </source>
</evidence>
<dbReference type="NCBIfam" id="TIGR00755">
    <property type="entry name" value="ksgA"/>
    <property type="match status" value="1"/>
</dbReference>
<dbReference type="PANTHER" id="PTHR11727:SF7">
    <property type="entry name" value="DIMETHYLADENOSINE TRANSFERASE-RELATED"/>
    <property type="match status" value="1"/>
</dbReference>
<evidence type="ECO:0000256" key="8">
    <source>
        <dbReference type="PROSITE-ProRule" id="PRU01026"/>
    </source>
</evidence>
<evidence type="ECO:0000256" key="5">
    <source>
        <dbReference type="ARBA" id="ARBA00022691"/>
    </source>
</evidence>
<dbReference type="EMBL" id="JACRSO010000001">
    <property type="protein sequence ID" value="MBC8528658.1"/>
    <property type="molecule type" value="Genomic_DNA"/>
</dbReference>
<dbReference type="SMART" id="SM00650">
    <property type="entry name" value="rADc"/>
    <property type="match status" value="1"/>
</dbReference>
<keyword evidence="11" id="KW-1185">Reference proteome</keyword>
<feature type="binding site" evidence="7 8">
    <location>
        <position position="76"/>
    </location>
    <ligand>
        <name>S-adenosyl-L-methionine</name>
        <dbReference type="ChEBI" id="CHEBI:59789"/>
    </ligand>
</feature>
<comment type="subcellular location">
    <subcellularLocation>
        <location evidence="7">Cytoplasm</location>
    </subcellularLocation>
</comment>
<evidence type="ECO:0000256" key="1">
    <source>
        <dbReference type="ARBA" id="ARBA00022490"/>
    </source>
</evidence>
<feature type="binding site" evidence="7 8">
    <location>
        <position position="125"/>
    </location>
    <ligand>
        <name>S-adenosyl-L-methionine</name>
        <dbReference type="ChEBI" id="CHEBI:59789"/>
    </ligand>
</feature>
<dbReference type="EC" id="2.1.1.182" evidence="7"/>
<dbReference type="InterPro" id="IPR020596">
    <property type="entry name" value="rRNA_Ade_Mease_Trfase_CS"/>
</dbReference>
<dbReference type="GO" id="GO:0005829">
    <property type="term" value="C:cytosol"/>
    <property type="evidence" value="ECO:0007669"/>
    <property type="project" value="TreeGrafter"/>
</dbReference>
<dbReference type="InterPro" id="IPR001737">
    <property type="entry name" value="KsgA/Erm"/>
</dbReference>
<dbReference type="GO" id="GO:0003723">
    <property type="term" value="F:RNA binding"/>
    <property type="evidence" value="ECO:0007669"/>
    <property type="project" value="UniProtKB-UniRule"/>
</dbReference>
<feature type="binding site" evidence="7 8">
    <location>
        <position position="55"/>
    </location>
    <ligand>
        <name>S-adenosyl-L-methionine</name>
        <dbReference type="ChEBI" id="CHEBI:59789"/>
    </ligand>
</feature>
<feature type="domain" description="Ribosomal RNA adenine methylase transferase N-terminal" evidence="9">
    <location>
        <begin position="35"/>
        <end position="210"/>
    </location>
</feature>
<feature type="binding site" evidence="7 8">
    <location>
        <position position="30"/>
    </location>
    <ligand>
        <name>S-adenosyl-L-methionine</name>
        <dbReference type="ChEBI" id="CHEBI:59789"/>
    </ligand>
</feature>